<evidence type="ECO:0000256" key="5">
    <source>
        <dbReference type="SAM" id="MobiDB-lite"/>
    </source>
</evidence>
<evidence type="ECO:0000256" key="4">
    <source>
        <dbReference type="ARBA" id="ARBA00048098"/>
    </source>
</evidence>
<evidence type="ECO:0000256" key="2">
    <source>
        <dbReference type="ARBA" id="ARBA00011984"/>
    </source>
</evidence>
<dbReference type="EC" id="3.6.5.2" evidence="2"/>
<dbReference type="SMART" id="SM00174">
    <property type="entry name" value="RHO"/>
    <property type="match status" value="1"/>
</dbReference>
<dbReference type="InterPro" id="IPR051065">
    <property type="entry name" value="Ras-related_GTPase"/>
</dbReference>
<comment type="similarity">
    <text evidence="1">Belongs to the small GTPase superfamily. Ras family.</text>
</comment>
<comment type="caution">
    <text evidence="6">The sequence shown here is derived from an EMBL/GenBank/DDBJ whole genome shotgun (WGS) entry which is preliminary data.</text>
</comment>
<gene>
    <name evidence="6" type="ORF">SNE40_020379</name>
</gene>
<evidence type="ECO:0000313" key="7">
    <source>
        <dbReference type="Proteomes" id="UP001347796"/>
    </source>
</evidence>
<evidence type="ECO:0000313" key="6">
    <source>
        <dbReference type="EMBL" id="KAK6169300.1"/>
    </source>
</evidence>
<feature type="region of interest" description="Disordered" evidence="5">
    <location>
        <begin position="212"/>
        <end position="249"/>
    </location>
</feature>
<reference evidence="6 7" key="1">
    <citation type="submission" date="2024-01" db="EMBL/GenBank/DDBJ databases">
        <title>The genome of the rayed Mediterranean limpet Patella caerulea (Linnaeus, 1758).</title>
        <authorList>
            <person name="Anh-Thu Weber A."/>
            <person name="Halstead-Nussloch G."/>
        </authorList>
    </citation>
    <scope>NUCLEOTIDE SEQUENCE [LARGE SCALE GENOMIC DNA]</scope>
    <source>
        <strain evidence="6">AATW-2023a</strain>
        <tissue evidence="6">Whole specimen</tissue>
    </source>
</reference>
<evidence type="ECO:0000256" key="1">
    <source>
        <dbReference type="ARBA" id="ARBA00008344"/>
    </source>
</evidence>
<dbReference type="Gene3D" id="3.40.50.300">
    <property type="entry name" value="P-loop containing nucleotide triphosphate hydrolases"/>
    <property type="match status" value="1"/>
</dbReference>
<organism evidence="6 7">
    <name type="scientific">Patella caerulea</name>
    <name type="common">Rayed Mediterranean limpet</name>
    <dbReference type="NCBI Taxonomy" id="87958"/>
    <lineage>
        <taxon>Eukaryota</taxon>
        <taxon>Metazoa</taxon>
        <taxon>Spiralia</taxon>
        <taxon>Lophotrochozoa</taxon>
        <taxon>Mollusca</taxon>
        <taxon>Gastropoda</taxon>
        <taxon>Patellogastropoda</taxon>
        <taxon>Patelloidea</taxon>
        <taxon>Patellidae</taxon>
        <taxon>Patella</taxon>
    </lineage>
</organism>
<dbReference type="EMBL" id="JAZGQO010000015">
    <property type="protein sequence ID" value="KAK6169300.1"/>
    <property type="molecule type" value="Genomic_DNA"/>
</dbReference>
<protein>
    <recommendedName>
        <fullName evidence="2">small monomeric GTPase</fullName>
        <ecNumber evidence="2">3.6.5.2</ecNumber>
    </recommendedName>
</protein>
<sequence>MSLPSNNSKYTLKKITLRQKQRCFRVAILGQNGVGKSALTVRFLTRRFIGEYDSTLEQVYRSNKPVHGRDVDFEILDTAIEHENNCMEENIRWADAFILMYSVTDMCSFNECCRLKFLINSYCKKRRPLRMTSDPSSKVTISTAPVILVGNQIDKIRDRMVTFDEGRRRACEMGCVGFYEVSVSEMIDRITEIFDDLYITFKSSKHPRVKKSQSFIRTNKDCHSSSEEDDQIKKHPETTIFNPARRSGI</sequence>
<dbReference type="Proteomes" id="UP001347796">
    <property type="component" value="Unassembled WGS sequence"/>
</dbReference>
<dbReference type="GO" id="GO:0005525">
    <property type="term" value="F:GTP binding"/>
    <property type="evidence" value="ECO:0007669"/>
    <property type="project" value="InterPro"/>
</dbReference>
<keyword evidence="7" id="KW-1185">Reference proteome</keyword>
<dbReference type="SUPFAM" id="SSF52540">
    <property type="entry name" value="P-loop containing nucleoside triphosphate hydrolases"/>
    <property type="match status" value="1"/>
</dbReference>
<dbReference type="InterPro" id="IPR001806">
    <property type="entry name" value="Small_GTPase"/>
</dbReference>
<dbReference type="PROSITE" id="PS51421">
    <property type="entry name" value="RAS"/>
    <property type="match status" value="1"/>
</dbReference>
<comment type="catalytic activity">
    <reaction evidence="4">
        <text>GTP + H2O = GDP + phosphate + H(+)</text>
        <dbReference type="Rhea" id="RHEA:19669"/>
        <dbReference type="ChEBI" id="CHEBI:15377"/>
        <dbReference type="ChEBI" id="CHEBI:15378"/>
        <dbReference type="ChEBI" id="CHEBI:37565"/>
        <dbReference type="ChEBI" id="CHEBI:43474"/>
        <dbReference type="ChEBI" id="CHEBI:58189"/>
        <dbReference type="EC" id="3.6.5.2"/>
    </reaction>
</comment>
<proteinExistence type="inferred from homology"/>
<dbReference type="InterPro" id="IPR027417">
    <property type="entry name" value="P-loop_NTPase"/>
</dbReference>
<dbReference type="SMART" id="SM00175">
    <property type="entry name" value="RAB"/>
    <property type="match status" value="1"/>
</dbReference>
<evidence type="ECO:0000256" key="3">
    <source>
        <dbReference type="ARBA" id="ARBA00022801"/>
    </source>
</evidence>
<dbReference type="SMART" id="SM00173">
    <property type="entry name" value="RAS"/>
    <property type="match status" value="1"/>
</dbReference>
<feature type="compositionally biased region" description="Basic and acidic residues" evidence="5">
    <location>
        <begin position="218"/>
        <end position="237"/>
    </location>
</feature>
<dbReference type="PRINTS" id="PR00449">
    <property type="entry name" value="RASTRNSFRMNG"/>
</dbReference>
<accession>A0AAN8GAR4</accession>
<name>A0AAN8GAR4_PATCE</name>
<dbReference type="AlphaFoldDB" id="A0AAN8GAR4"/>
<dbReference type="GO" id="GO:0003925">
    <property type="term" value="F:G protein activity"/>
    <property type="evidence" value="ECO:0007669"/>
    <property type="project" value="UniProtKB-EC"/>
</dbReference>
<dbReference type="PANTHER" id="PTHR45704">
    <property type="entry name" value="RAS-LIKE FAMILY MEMBER 11"/>
    <property type="match status" value="1"/>
</dbReference>
<dbReference type="Pfam" id="PF00071">
    <property type="entry name" value="Ras"/>
    <property type="match status" value="1"/>
</dbReference>
<keyword evidence="3" id="KW-0378">Hydrolase</keyword>
<dbReference type="PROSITE" id="PS51419">
    <property type="entry name" value="RAB"/>
    <property type="match status" value="1"/>
</dbReference>